<name>A0AAV1R5L8_9ROSI</name>
<organism evidence="10 11">
    <name type="scientific">Dovyalis caffra</name>
    <dbReference type="NCBI Taxonomy" id="77055"/>
    <lineage>
        <taxon>Eukaryota</taxon>
        <taxon>Viridiplantae</taxon>
        <taxon>Streptophyta</taxon>
        <taxon>Embryophyta</taxon>
        <taxon>Tracheophyta</taxon>
        <taxon>Spermatophyta</taxon>
        <taxon>Magnoliopsida</taxon>
        <taxon>eudicotyledons</taxon>
        <taxon>Gunneridae</taxon>
        <taxon>Pentapetalae</taxon>
        <taxon>rosids</taxon>
        <taxon>fabids</taxon>
        <taxon>Malpighiales</taxon>
        <taxon>Salicaceae</taxon>
        <taxon>Flacourtieae</taxon>
        <taxon>Dovyalis</taxon>
    </lineage>
</organism>
<keyword evidence="8 9" id="KW-0339">Growth factor</keyword>
<dbReference type="PANTHER" id="PTHR33285:SF22">
    <property type="entry name" value="PHYTOSULFOKINES 6-RELATED"/>
    <property type="match status" value="1"/>
</dbReference>
<keyword evidence="4 9" id="KW-0964">Secreted</keyword>
<dbReference type="EMBL" id="CAWUPB010000913">
    <property type="protein sequence ID" value="CAK7329292.1"/>
    <property type="molecule type" value="Genomic_DNA"/>
</dbReference>
<dbReference type="Pfam" id="PF06404">
    <property type="entry name" value="PSK"/>
    <property type="match status" value="1"/>
</dbReference>
<evidence type="ECO:0000256" key="3">
    <source>
        <dbReference type="ARBA" id="ARBA00022473"/>
    </source>
</evidence>
<accession>A0AAV1R5L8</accession>
<evidence type="ECO:0000256" key="7">
    <source>
        <dbReference type="ARBA" id="ARBA00022782"/>
    </source>
</evidence>
<feature type="chain" id="PRO_5043104484" description="Phytosulfokine" evidence="9">
    <location>
        <begin position="21"/>
        <end position="94"/>
    </location>
</feature>
<dbReference type="PANTHER" id="PTHR33285">
    <property type="entry name" value="PHYTOSULFOKINES 3"/>
    <property type="match status" value="1"/>
</dbReference>
<dbReference type="GO" id="GO:0008083">
    <property type="term" value="F:growth factor activity"/>
    <property type="evidence" value="ECO:0007669"/>
    <property type="project" value="UniProtKB-UniRule"/>
</dbReference>
<protein>
    <recommendedName>
        <fullName evidence="9">Phytosulfokine</fullName>
    </recommendedName>
    <component>
        <recommendedName>
            <fullName evidence="9">Phytosulfokine-alpha</fullName>
            <shortName evidence="9">PSK-alpha</shortName>
            <shortName evidence="9">Phytosulfokine-a</shortName>
        </recommendedName>
    </component>
    <component>
        <recommendedName>
            <fullName evidence="9">Phytosulfokine-beta</fullName>
            <shortName evidence="9">PSK-beta</shortName>
            <shortName evidence="9">Phytosulfokine-b</shortName>
        </recommendedName>
    </component>
</protein>
<reference evidence="10 11" key="1">
    <citation type="submission" date="2024-01" db="EMBL/GenBank/DDBJ databases">
        <authorList>
            <person name="Waweru B."/>
        </authorList>
    </citation>
    <scope>NUCLEOTIDE SEQUENCE [LARGE SCALE GENOMIC DNA]</scope>
</reference>
<evidence type="ECO:0000256" key="6">
    <source>
        <dbReference type="ARBA" id="ARBA00022729"/>
    </source>
</evidence>
<evidence type="ECO:0000256" key="2">
    <source>
        <dbReference type="ARBA" id="ARBA00010781"/>
    </source>
</evidence>
<comment type="PTM">
    <text evidence="9">PSK-alpha is produced by endopeptidase digestion. PSK-beta is produced from PSK-alpha by exopeptidase digestion.</text>
</comment>
<dbReference type="AlphaFoldDB" id="A0AAV1R5L8"/>
<comment type="similarity">
    <text evidence="2 9">Belongs to the phytosulfokine family.</text>
</comment>
<evidence type="ECO:0000256" key="8">
    <source>
        <dbReference type="ARBA" id="ARBA00023030"/>
    </source>
</evidence>
<comment type="caution">
    <text evidence="10">The sequence shown here is derived from an EMBL/GenBank/DDBJ whole genome shotgun (WGS) entry which is preliminary data.</text>
</comment>
<keyword evidence="7 9" id="KW-0221">Differentiation</keyword>
<dbReference type="GO" id="GO:0005576">
    <property type="term" value="C:extracellular region"/>
    <property type="evidence" value="ECO:0007669"/>
    <property type="project" value="UniProtKB-SubCell"/>
</dbReference>
<feature type="signal peptide" evidence="9">
    <location>
        <begin position="1"/>
        <end position="20"/>
    </location>
</feature>
<keyword evidence="5 9" id="KW-0765">Sulfation</keyword>
<evidence type="ECO:0000313" key="10">
    <source>
        <dbReference type="EMBL" id="CAK7329292.1"/>
    </source>
</evidence>
<proteinExistence type="inferred from homology"/>
<evidence type="ECO:0000256" key="4">
    <source>
        <dbReference type="ARBA" id="ARBA00022525"/>
    </source>
</evidence>
<dbReference type="InterPro" id="IPR009438">
    <property type="entry name" value="Phytosulfokine"/>
</dbReference>
<keyword evidence="6 9" id="KW-0732">Signal</keyword>
<dbReference type="GO" id="GO:0030154">
    <property type="term" value="P:cell differentiation"/>
    <property type="evidence" value="ECO:0007669"/>
    <property type="project" value="UniProtKB-UniRule"/>
</dbReference>
<gene>
    <name evidence="10" type="ORF">DCAF_LOCUS7044</name>
</gene>
<evidence type="ECO:0000256" key="1">
    <source>
        <dbReference type="ARBA" id="ARBA00004613"/>
    </source>
</evidence>
<keyword evidence="3 9" id="KW-0217">Developmental protein</keyword>
<keyword evidence="11" id="KW-1185">Reference proteome</keyword>
<evidence type="ECO:0000313" key="11">
    <source>
        <dbReference type="Proteomes" id="UP001314170"/>
    </source>
</evidence>
<dbReference type="Proteomes" id="UP001314170">
    <property type="component" value="Unassembled WGS sequence"/>
</dbReference>
<comment type="function">
    <text evidence="9">Promotes plant cell differentiation, organogenesis and somatic embryogenesis as well as cell proliferation.</text>
</comment>
<comment type="PTM">
    <text evidence="9">Sulfation is important for activity and for the binding to a putative membrane receptor.</text>
</comment>
<dbReference type="GO" id="GO:0008283">
    <property type="term" value="P:cell population proliferation"/>
    <property type="evidence" value="ECO:0007669"/>
    <property type="project" value="UniProtKB-UniRule"/>
</dbReference>
<sequence>MKQSLSYRALLLFLLVLVHSSEISARFLSSQQGQEEVKLNNISSEGTLAQIENSESINELMGLELCHNGDEECLKRRIIAEAHLDYIYTQHHKP</sequence>
<evidence type="ECO:0000256" key="9">
    <source>
        <dbReference type="RuleBase" id="RU368031"/>
    </source>
</evidence>
<comment type="subcellular location">
    <subcellularLocation>
        <location evidence="1 9">Secreted</location>
    </subcellularLocation>
</comment>
<evidence type="ECO:0000256" key="5">
    <source>
        <dbReference type="ARBA" id="ARBA00022641"/>
    </source>
</evidence>